<dbReference type="InterPro" id="IPR013324">
    <property type="entry name" value="RNA_pol_sigma_r3/r4-like"/>
</dbReference>
<sequence>MLSAALLLFANTLLFSLRLSGGGSFPKPLSAAEEREWLDRYAQGDPEARNVLIERNLRLVAHIIKKYYTQSADQEDLISIGTIGLIKGISSFDPTKGARLATYAARCIENEILMYFRGQKKLQGEVSLSDSIDTDKEGNALQLMDVVGVDDTMLEDLHDRDNALRLRGLVQKCLTPREAEIIRLRYGLGGTVPLTQREVASSFGISRSYVSQRR</sequence>
<dbReference type="InterPro" id="IPR014284">
    <property type="entry name" value="RNA_pol_sigma-70_dom"/>
</dbReference>
<dbReference type="RefSeq" id="WP_213542798.1">
    <property type="nucleotide sequence ID" value="NZ_AP023420.1"/>
</dbReference>
<dbReference type="SUPFAM" id="SSF88946">
    <property type="entry name" value="Sigma2 domain of RNA polymerase sigma factors"/>
    <property type="match status" value="1"/>
</dbReference>
<dbReference type="NCBIfam" id="TIGR02937">
    <property type="entry name" value="sigma70-ECF"/>
    <property type="match status" value="1"/>
</dbReference>
<evidence type="ECO:0000259" key="6">
    <source>
        <dbReference type="PROSITE" id="PS00715"/>
    </source>
</evidence>
<dbReference type="Gene3D" id="1.20.120.1810">
    <property type="match status" value="1"/>
</dbReference>
<gene>
    <name evidence="7" type="primary">sigK</name>
    <name evidence="7" type="ORF">MM59RIKEN_09340</name>
</gene>
<proteinExistence type="inferred from homology"/>
<dbReference type="NCBIfam" id="NF004471">
    <property type="entry name" value="PRK05803.1"/>
    <property type="match status" value="1"/>
</dbReference>
<dbReference type="Pfam" id="PF04545">
    <property type="entry name" value="Sigma70_r4"/>
    <property type="match status" value="1"/>
</dbReference>
<organism evidence="7 8">
    <name type="scientific">Pusillibacter faecalis</name>
    <dbReference type="NCBI Taxonomy" id="2714358"/>
    <lineage>
        <taxon>Bacteria</taxon>
        <taxon>Bacillati</taxon>
        <taxon>Bacillota</taxon>
        <taxon>Clostridia</taxon>
        <taxon>Eubacteriales</taxon>
        <taxon>Oscillospiraceae</taxon>
        <taxon>Pusillibacter</taxon>
    </lineage>
</organism>
<feature type="domain" description="RNA polymerase sigma-70" evidence="6">
    <location>
        <begin position="76"/>
        <end position="89"/>
    </location>
</feature>
<evidence type="ECO:0000256" key="2">
    <source>
        <dbReference type="ARBA" id="ARBA00023015"/>
    </source>
</evidence>
<dbReference type="KEGG" id="pfaa:MM59RIKEN_09340"/>
<keyword evidence="4" id="KW-0238">DNA-binding</keyword>
<dbReference type="PANTHER" id="PTHR30376">
    <property type="entry name" value="SIGMA FACTOR RPOH HEAT SHOCK RELATED"/>
    <property type="match status" value="1"/>
</dbReference>
<dbReference type="InterPro" id="IPR036388">
    <property type="entry name" value="WH-like_DNA-bd_sf"/>
</dbReference>
<dbReference type="GO" id="GO:0016987">
    <property type="term" value="F:sigma factor activity"/>
    <property type="evidence" value="ECO:0007669"/>
    <property type="project" value="UniProtKB-KW"/>
</dbReference>
<evidence type="ECO:0000256" key="3">
    <source>
        <dbReference type="ARBA" id="ARBA00023082"/>
    </source>
</evidence>
<dbReference type="PIRSF" id="PIRSF000770">
    <property type="entry name" value="RNA_pol_sigma-SigE/K"/>
    <property type="match status" value="1"/>
</dbReference>
<dbReference type="InterPro" id="IPR050813">
    <property type="entry name" value="Sigma-70_Factor"/>
</dbReference>
<evidence type="ECO:0000256" key="5">
    <source>
        <dbReference type="ARBA" id="ARBA00023163"/>
    </source>
</evidence>
<dbReference type="AlphaFoldDB" id="A0A810QAJ7"/>
<keyword evidence="5" id="KW-0804">Transcription</keyword>
<reference evidence="7" key="1">
    <citation type="submission" date="2020-09" db="EMBL/GenBank/DDBJ databases">
        <title>New species isolated from human feces.</title>
        <authorList>
            <person name="Kitahara M."/>
            <person name="Shigeno Y."/>
            <person name="Shime M."/>
            <person name="Matsumoto Y."/>
            <person name="Nakamura S."/>
            <person name="Motooka D."/>
            <person name="Fukuoka S."/>
            <person name="Nishikawa H."/>
            <person name="Benno Y."/>
        </authorList>
    </citation>
    <scope>NUCLEOTIDE SEQUENCE</scope>
    <source>
        <strain evidence="7">MM59</strain>
    </source>
</reference>
<evidence type="ECO:0000313" key="7">
    <source>
        <dbReference type="EMBL" id="BCK83615.1"/>
    </source>
</evidence>
<dbReference type="InterPro" id="IPR007630">
    <property type="entry name" value="RNA_pol_sigma70_r4"/>
</dbReference>
<dbReference type="SUPFAM" id="SSF88659">
    <property type="entry name" value="Sigma3 and sigma4 domains of RNA polymerase sigma factors"/>
    <property type="match status" value="1"/>
</dbReference>
<dbReference type="InterPro" id="IPR007627">
    <property type="entry name" value="RNA_pol_sigma70_r2"/>
</dbReference>
<evidence type="ECO:0000313" key="8">
    <source>
        <dbReference type="Proteomes" id="UP000679848"/>
    </source>
</evidence>
<dbReference type="Gene3D" id="1.10.10.10">
    <property type="entry name" value="Winged helix-like DNA-binding domain superfamily/Winged helix DNA-binding domain"/>
    <property type="match status" value="1"/>
</dbReference>
<dbReference type="PANTHER" id="PTHR30376:SF3">
    <property type="entry name" value="RNA POLYMERASE SIGMA FACTOR RPOH"/>
    <property type="match status" value="1"/>
</dbReference>
<dbReference type="InterPro" id="IPR013325">
    <property type="entry name" value="RNA_pol_sigma_r2"/>
</dbReference>
<name>A0A810QAJ7_9FIRM</name>
<dbReference type="InterPro" id="IPR000943">
    <property type="entry name" value="RNA_pol_sigma70"/>
</dbReference>
<dbReference type="PROSITE" id="PS00715">
    <property type="entry name" value="SIGMA70_1"/>
    <property type="match status" value="1"/>
</dbReference>
<comment type="similarity">
    <text evidence="1">Belongs to the sigma-70 factor family.</text>
</comment>
<dbReference type="PRINTS" id="PR00046">
    <property type="entry name" value="SIGMA70FCT"/>
</dbReference>
<protein>
    <submittedName>
        <fullName evidence="7">RNA polymerase sigma factor</fullName>
    </submittedName>
</protein>
<evidence type="ECO:0000256" key="1">
    <source>
        <dbReference type="ARBA" id="ARBA00007788"/>
    </source>
</evidence>
<dbReference type="CDD" id="cd06171">
    <property type="entry name" value="Sigma70_r4"/>
    <property type="match status" value="1"/>
</dbReference>
<dbReference type="Proteomes" id="UP000679848">
    <property type="component" value="Chromosome"/>
</dbReference>
<keyword evidence="3" id="KW-0731">Sigma factor</keyword>
<dbReference type="EMBL" id="AP023420">
    <property type="protein sequence ID" value="BCK83615.1"/>
    <property type="molecule type" value="Genomic_DNA"/>
</dbReference>
<evidence type="ECO:0000256" key="4">
    <source>
        <dbReference type="ARBA" id="ARBA00023125"/>
    </source>
</evidence>
<keyword evidence="2" id="KW-0805">Transcription regulation</keyword>
<dbReference type="Pfam" id="PF04542">
    <property type="entry name" value="Sigma70_r2"/>
    <property type="match status" value="1"/>
</dbReference>
<dbReference type="GO" id="GO:0003677">
    <property type="term" value="F:DNA binding"/>
    <property type="evidence" value="ECO:0007669"/>
    <property type="project" value="UniProtKB-KW"/>
</dbReference>
<accession>A0A810QAJ7</accession>
<keyword evidence="8" id="KW-1185">Reference proteome</keyword>
<dbReference type="GO" id="GO:0006352">
    <property type="term" value="P:DNA-templated transcription initiation"/>
    <property type="evidence" value="ECO:0007669"/>
    <property type="project" value="InterPro"/>
</dbReference>